<dbReference type="AlphaFoldDB" id="A0A1C3ET06"/>
<feature type="transmembrane region" description="Helical" evidence="8">
    <location>
        <begin position="166"/>
        <end position="185"/>
    </location>
</feature>
<dbReference type="GO" id="GO:0005886">
    <property type="term" value="C:plasma membrane"/>
    <property type="evidence" value="ECO:0007669"/>
    <property type="project" value="UniProtKB-SubCell"/>
</dbReference>
<accession>A0A1C3ET06</accession>
<keyword evidence="3" id="KW-0813">Transport</keyword>
<keyword evidence="10" id="KW-1185">Reference proteome</keyword>
<dbReference type="GO" id="GO:1903785">
    <property type="term" value="P:L-valine transmembrane transport"/>
    <property type="evidence" value="ECO:0007669"/>
    <property type="project" value="TreeGrafter"/>
</dbReference>
<keyword evidence="4" id="KW-1003">Cell membrane</keyword>
<dbReference type="InterPro" id="IPR011606">
    <property type="entry name" value="Brnchd-chn_aa_trnsp_permease"/>
</dbReference>
<dbReference type="PANTHER" id="PTHR34979">
    <property type="entry name" value="INNER MEMBRANE PROTEIN YGAZ"/>
    <property type="match status" value="1"/>
</dbReference>
<dbReference type="EMBL" id="LYBM01000001">
    <property type="protein sequence ID" value="ODA36315.1"/>
    <property type="molecule type" value="Genomic_DNA"/>
</dbReference>
<proteinExistence type="inferred from homology"/>
<evidence type="ECO:0000256" key="5">
    <source>
        <dbReference type="ARBA" id="ARBA00022692"/>
    </source>
</evidence>
<comment type="caution">
    <text evidence="9">The sequence shown here is derived from an EMBL/GenBank/DDBJ whole genome shotgun (WGS) entry which is preliminary data.</text>
</comment>
<keyword evidence="6 8" id="KW-1133">Transmembrane helix</keyword>
<sequence>MVSESDVTNWHHFRRGALDVFPLCLAVMPWGLLAGSFAIESGLEPLQAQAMSAVVFAGAAQLAATGLMKADASFWVLMLTTLIITSRHLLYSLSMRDRISPLPLRWRLGLGFLLTDELFAVTAHQTPTMFNRWYALGVGLWFYLCWNVASFVGIVAGELIPDLDNIGLEFAIAATFIAIVVPTIKNMPVLMTVLTAMTLSVFFELIHLEGGMMVASLVAMAVGFFCHQVRVK</sequence>
<comment type="similarity">
    <text evidence="2">Belongs to the AzlC family.</text>
</comment>
<gene>
    <name evidence="9" type="ORF">A8L45_01130</name>
</gene>
<feature type="transmembrane region" description="Helical" evidence="8">
    <location>
        <begin position="20"/>
        <end position="39"/>
    </location>
</feature>
<evidence type="ECO:0000256" key="3">
    <source>
        <dbReference type="ARBA" id="ARBA00022448"/>
    </source>
</evidence>
<feature type="transmembrane region" description="Helical" evidence="8">
    <location>
        <begin position="104"/>
        <end position="121"/>
    </location>
</feature>
<protein>
    <submittedName>
        <fullName evidence="9">Branched-chain amino acid ABC transporter permease</fullName>
    </submittedName>
</protein>
<keyword evidence="7 8" id="KW-0472">Membrane</keyword>
<evidence type="ECO:0000256" key="6">
    <source>
        <dbReference type="ARBA" id="ARBA00022989"/>
    </source>
</evidence>
<comment type="subcellular location">
    <subcellularLocation>
        <location evidence="1">Cell membrane</location>
        <topology evidence="1">Multi-pass membrane protein</topology>
    </subcellularLocation>
</comment>
<dbReference type="Proteomes" id="UP000094936">
    <property type="component" value="Unassembled WGS sequence"/>
</dbReference>
<evidence type="ECO:0000256" key="7">
    <source>
        <dbReference type="ARBA" id="ARBA00023136"/>
    </source>
</evidence>
<dbReference type="PANTHER" id="PTHR34979:SF1">
    <property type="entry name" value="INNER MEMBRANE PROTEIN YGAZ"/>
    <property type="match status" value="1"/>
</dbReference>
<keyword evidence="5 8" id="KW-0812">Transmembrane</keyword>
<evidence type="ECO:0000313" key="10">
    <source>
        <dbReference type="Proteomes" id="UP000094936"/>
    </source>
</evidence>
<dbReference type="Pfam" id="PF03591">
    <property type="entry name" value="AzlC"/>
    <property type="match status" value="1"/>
</dbReference>
<evidence type="ECO:0000313" key="9">
    <source>
        <dbReference type="EMBL" id="ODA36315.1"/>
    </source>
</evidence>
<evidence type="ECO:0000256" key="4">
    <source>
        <dbReference type="ARBA" id="ARBA00022475"/>
    </source>
</evidence>
<evidence type="ECO:0000256" key="8">
    <source>
        <dbReference type="SAM" id="Phobius"/>
    </source>
</evidence>
<evidence type="ECO:0000256" key="2">
    <source>
        <dbReference type="ARBA" id="ARBA00010735"/>
    </source>
</evidence>
<reference evidence="9 10" key="1">
    <citation type="submission" date="2016-05" db="EMBL/GenBank/DDBJ databases">
        <title>Genomic Taxonomy of the Vibrionaceae.</title>
        <authorList>
            <person name="Gomez-Gil B."/>
            <person name="Enciso-Ibarra J."/>
        </authorList>
    </citation>
    <scope>NUCLEOTIDE SEQUENCE [LARGE SCALE GENOMIC DNA]</scope>
    <source>
        <strain evidence="9 10">CAIM 1920</strain>
    </source>
</reference>
<feature type="transmembrane region" description="Helical" evidence="8">
    <location>
        <begin position="205"/>
        <end position="226"/>
    </location>
</feature>
<feature type="transmembrane region" description="Helical" evidence="8">
    <location>
        <begin position="133"/>
        <end position="154"/>
    </location>
</feature>
<name>A0A1C3ET06_9GAMM</name>
<organism evidence="9 10">
    <name type="scientific">Veronia pacifica</name>
    <dbReference type="NCBI Taxonomy" id="1080227"/>
    <lineage>
        <taxon>Bacteria</taxon>
        <taxon>Pseudomonadati</taxon>
        <taxon>Pseudomonadota</taxon>
        <taxon>Gammaproteobacteria</taxon>
        <taxon>Vibrionales</taxon>
        <taxon>Vibrionaceae</taxon>
        <taxon>Veronia</taxon>
    </lineage>
</organism>
<evidence type="ECO:0000256" key="1">
    <source>
        <dbReference type="ARBA" id="ARBA00004651"/>
    </source>
</evidence>
<feature type="transmembrane region" description="Helical" evidence="8">
    <location>
        <begin position="74"/>
        <end position="92"/>
    </location>
</feature>